<dbReference type="PANTHER" id="PTHR10491:SF4">
    <property type="entry name" value="METHIONINE ADENOSYLTRANSFERASE 2 SUBUNIT BETA"/>
    <property type="match status" value="1"/>
</dbReference>
<dbReference type="Gene3D" id="3.40.50.720">
    <property type="entry name" value="NAD(P)-binding Rossmann-like Domain"/>
    <property type="match status" value="1"/>
</dbReference>
<evidence type="ECO:0000256" key="2">
    <source>
        <dbReference type="ARBA" id="ARBA00010944"/>
    </source>
</evidence>
<comment type="pathway">
    <text evidence="1 6">Carbohydrate biosynthesis; dTDP-L-rhamnose biosynthesis.</text>
</comment>
<dbReference type="SUPFAM" id="SSF51735">
    <property type="entry name" value="NAD(P)-binding Rossmann-fold domains"/>
    <property type="match status" value="1"/>
</dbReference>
<dbReference type="GO" id="GO:0008831">
    <property type="term" value="F:dTDP-4-dehydrorhamnose reductase activity"/>
    <property type="evidence" value="ECO:0007669"/>
    <property type="project" value="UniProtKB-EC"/>
</dbReference>
<dbReference type="Pfam" id="PF04321">
    <property type="entry name" value="RmlD_sub_bind"/>
    <property type="match status" value="1"/>
</dbReference>
<evidence type="ECO:0000256" key="6">
    <source>
        <dbReference type="RuleBase" id="RU364082"/>
    </source>
</evidence>
<comment type="similarity">
    <text evidence="2 6">Belongs to the dTDP-4-dehydrorhamnose reductase family.</text>
</comment>
<feature type="domain" description="RmlD-like substrate binding" evidence="7">
    <location>
        <begin position="1"/>
        <end position="288"/>
    </location>
</feature>
<evidence type="ECO:0000256" key="4">
    <source>
        <dbReference type="ARBA" id="ARBA00017099"/>
    </source>
</evidence>
<dbReference type="GO" id="GO:0019305">
    <property type="term" value="P:dTDP-rhamnose biosynthetic process"/>
    <property type="evidence" value="ECO:0007669"/>
    <property type="project" value="UniProtKB-UniPathway"/>
</dbReference>
<dbReference type="CDD" id="cd05254">
    <property type="entry name" value="dTDP_HR_like_SDR_e"/>
    <property type="match status" value="1"/>
</dbReference>
<comment type="caution">
    <text evidence="8">The sequence shown here is derived from an EMBL/GenBank/DDBJ whole genome shotgun (WGS) entry which is preliminary data.</text>
</comment>
<evidence type="ECO:0000256" key="1">
    <source>
        <dbReference type="ARBA" id="ARBA00004781"/>
    </source>
</evidence>
<dbReference type="EC" id="1.1.1.133" evidence="3 6"/>
<comment type="catalytic activity">
    <reaction evidence="5">
        <text>dTDP-beta-L-rhamnose + NADP(+) = dTDP-4-dehydro-beta-L-rhamnose + NADPH + H(+)</text>
        <dbReference type="Rhea" id="RHEA:21796"/>
        <dbReference type="ChEBI" id="CHEBI:15378"/>
        <dbReference type="ChEBI" id="CHEBI:57510"/>
        <dbReference type="ChEBI" id="CHEBI:57783"/>
        <dbReference type="ChEBI" id="CHEBI:58349"/>
        <dbReference type="ChEBI" id="CHEBI:62830"/>
        <dbReference type="EC" id="1.1.1.133"/>
    </reaction>
</comment>
<dbReference type="PANTHER" id="PTHR10491">
    <property type="entry name" value="DTDP-4-DEHYDRORHAMNOSE REDUCTASE"/>
    <property type="match status" value="1"/>
</dbReference>
<gene>
    <name evidence="8" type="primary">rfbD</name>
    <name evidence="8" type="ORF">G3570_09900</name>
</gene>
<evidence type="ECO:0000313" key="8">
    <source>
        <dbReference type="EMBL" id="NGP76946.1"/>
    </source>
</evidence>
<dbReference type="Proteomes" id="UP000473278">
    <property type="component" value="Unassembled WGS sequence"/>
</dbReference>
<dbReference type="UniPathway" id="UPA00124"/>
<dbReference type="InterPro" id="IPR029903">
    <property type="entry name" value="RmlD-like-bd"/>
</dbReference>
<keyword evidence="9" id="KW-1185">Reference proteome</keyword>
<proteinExistence type="inferred from homology"/>
<dbReference type="InterPro" id="IPR005913">
    <property type="entry name" value="dTDP_dehydrorham_reduct"/>
</dbReference>
<name>A0A6M1SYB6_9BACT</name>
<reference evidence="8 9" key="1">
    <citation type="submission" date="2020-02" db="EMBL/GenBank/DDBJ databases">
        <title>Balneolaceae bacterium YR4-1, complete genome.</title>
        <authorList>
            <person name="Li Y."/>
            <person name="Wu S."/>
        </authorList>
    </citation>
    <scope>NUCLEOTIDE SEQUENCE [LARGE SCALE GENOMIC DNA]</scope>
    <source>
        <strain evidence="8 9">YR4-1</strain>
    </source>
</reference>
<dbReference type="InterPro" id="IPR036291">
    <property type="entry name" value="NAD(P)-bd_dom_sf"/>
</dbReference>
<dbReference type="EMBL" id="JAALLT010000003">
    <property type="protein sequence ID" value="NGP76946.1"/>
    <property type="molecule type" value="Genomic_DNA"/>
</dbReference>
<evidence type="ECO:0000313" key="9">
    <source>
        <dbReference type="Proteomes" id="UP000473278"/>
    </source>
</evidence>
<dbReference type="NCBIfam" id="TIGR01214">
    <property type="entry name" value="rmlD"/>
    <property type="match status" value="1"/>
</dbReference>
<dbReference type="AlphaFoldDB" id="A0A6M1SYB6"/>
<sequence length="291" mass="33349">MKIILLGASGQLGREWQRYFNLHTDDSLIVFPYTSGQLDLTHYEEVAREVSARQPNVIINCAAYTLVDQAELKKDKAMAINARAVENLAKVCKSNDIHLIHYSTDYVFPGKEEDRKRYPRGYPEDHQAEPVNWYGQTKWEGEEAIRASGCRHLIIRTTWLCGLYGNNFVKTMLKYGREKEELKVVNDQWGSPGYADEIVANSMNLYTADAKGTYHLTSKGLTNWAEFAEAIFDYSNIDVNVNAIPSEEYPTEAKRPKYSKLDTSKAEKVEGVEITDWREGLKRLLKQLENH</sequence>
<evidence type="ECO:0000256" key="5">
    <source>
        <dbReference type="ARBA" id="ARBA00048200"/>
    </source>
</evidence>
<organism evidence="8 9">
    <name type="scientific">Halalkalibaculum roseum</name>
    <dbReference type="NCBI Taxonomy" id="2709311"/>
    <lineage>
        <taxon>Bacteria</taxon>
        <taxon>Pseudomonadati</taxon>
        <taxon>Balneolota</taxon>
        <taxon>Balneolia</taxon>
        <taxon>Balneolales</taxon>
        <taxon>Balneolaceae</taxon>
        <taxon>Halalkalibaculum</taxon>
    </lineage>
</organism>
<dbReference type="Gene3D" id="3.90.25.10">
    <property type="entry name" value="UDP-galactose 4-epimerase, domain 1"/>
    <property type="match status" value="1"/>
</dbReference>
<dbReference type="RefSeq" id="WP_165141827.1">
    <property type="nucleotide sequence ID" value="NZ_JAALLT010000003.1"/>
</dbReference>
<protein>
    <recommendedName>
        <fullName evidence="4 6">dTDP-4-dehydrorhamnose reductase</fullName>
        <ecNumber evidence="3 6">1.1.1.133</ecNumber>
    </recommendedName>
</protein>
<evidence type="ECO:0000256" key="3">
    <source>
        <dbReference type="ARBA" id="ARBA00012929"/>
    </source>
</evidence>
<evidence type="ECO:0000259" key="7">
    <source>
        <dbReference type="Pfam" id="PF04321"/>
    </source>
</evidence>
<keyword evidence="6 8" id="KW-0560">Oxidoreductase</keyword>
<accession>A0A6M1SYB6</accession>
<keyword evidence="6" id="KW-0521">NADP</keyword>
<comment type="function">
    <text evidence="6">Catalyzes the reduction of dTDP-6-deoxy-L-lyxo-4-hexulose to yield dTDP-L-rhamnose.</text>
</comment>
<dbReference type="GO" id="GO:0005829">
    <property type="term" value="C:cytosol"/>
    <property type="evidence" value="ECO:0007669"/>
    <property type="project" value="TreeGrafter"/>
</dbReference>